<feature type="compositionally biased region" description="Polar residues" evidence="1">
    <location>
        <begin position="734"/>
        <end position="760"/>
    </location>
</feature>
<keyword evidence="3" id="KW-1185">Reference proteome</keyword>
<organism evidence="2 3">
    <name type="scientific">Thelephora terrestris</name>
    <dbReference type="NCBI Taxonomy" id="56493"/>
    <lineage>
        <taxon>Eukaryota</taxon>
        <taxon>Fungi</taxon>
        <taxon>Dikarya</taxon>
        <taxon>Basidiomycota</taxon>
        <taxon>Agaricomycotina</taxon>
        <taxon>Agaricomycetes</taxon>
        <taxon>Thelephorales</taxon>
        <taxon>Thelephoraceae</taxon>
        <taxon>Thelephora</taxon>
    </lineage>
</organism>
<evidence type="ECO:0000313" key="3">
    <source>
        <dbReference type="Proteomes" id="UP000736335"/>
    </source>
</evidence>
<accession>A0A9P6L7A1</accession>
<protein>
    <submittedName>
        <fullName evidence="2">Uncharacterized protein</fullName>
    </submittedName>
</protein>
<reference evidence="2" key="1">
    <citation type="journal article" date="2020" name="Nat. Commun.">
        <title>Large-scale genome sequencing of mycorrhizal fungi provides insights into the early evolution of symbiotic traits.</title>
        <authorList>
            <person name="Miyauchi S."/>
            <person name="Kiss E."/>
            <person name="Kuo A."/>
            <person name="Drula E."/>
            <person name="Kohler A."/>
            <person name="Sanchez-Garcia M."/>
            <person name="Morin E."/>
            <person name="Andreopoulos B."/>
            <person name="Barry K.W."/>
            <person name="Bonito G."/>
            <person name="Buee M."/>
            <person name="Carver A."/>
            <person name="Chen C."/>
            <person name="Cichocki N."/>
            <person name="Clum A."/>
            <person name="Culley D."/>
            <person name="Crous P.W."/>
            <person name="Fauchery L."/>
            <person name="Girlanda M."/>
            <person name="Hayes R.D."/>
            <person name="Keri Z."/>
            <person name="LaButti K."/>
            <person name="Lipzen A."/>
            <person name="Lombard V."/>
            <person name="Magnuson J."/>
            <person name="Maillard F."/>
            <person name="Murat C."/>
            <person name="Nolan M."/>
            <person name="Ohm R.A."/>
            <person name="Pangilinan J."/>
            <person name="Pereira M.F."/>
            <person name="Perotto S."/>
            <person name="Peter M."/>
            <person name="Pfister S."/>
            <person name="Riley R."/>
            <person name="Sitrit Y."/>
            <person name="Stielow J.B."/>
            <person name="Szollosi G."/>
            <person name="Zifcakova L."/>
            <person name="Stursova M."/>
            <person name="Spatafora J.W."/>
            <person name="Tedersoo L."/>
            <person name="Vaario L.M."/>
            <person name="Yamada A."/>
            <person name="Yan M."/>
            <person name="Wang P."/>
            <person name="Xu J."/>
            <person name="Bruns T."/>
            <person name="Baldrian P."/>
            <person name="Vilgalys R."/>
            <person name="Dunand C."/>
            <person name="Henrissat B."/>
            <person name="Grigoriev I.V."/>
            <person name="Hibbett D."/>
            <person name="Nagy L.G."/>
            <person name="Martin F.M."/>
        </authorList>
    </citation>
    <scope>NUCLEOTIDE SEQUENCE</scope>
    <source>
        <strain evidence="2">UH-Tt-Lm1</strain>
    </source>
</reference>
<gene>
    <name evidence="2" type="ORF">BJ322DRAFT_1108747</name>
</gene>
<dbReference type="OrthoDB" id="3222453at2759"/>
<sequence length="960" mass="104980">MISKRLHWKIYNDEMSSQFNFGHALWEPTPRSQSKRIQVGDVGFIREGCFYLLFSAGSPLGARELGVDVPSTFKQLKIREIDGGDPLESGCLCTNGVRATSSSPRVTSPGSTFTPPAAPTSESAFELTGGKGAILLTKSSIYREDARRVGTFEKYAKEHWASWVDFARKNEYGTVDPVLITGVDRTNDWAILCYSNKAEVLGCKFTASISETASVWGTWDKPGFVHAKAGPQSRLPLPGASVTASASDEYNQCVFVRYWTARTKRRRSEGPRDMKAGAGPHILPGGERDGEPGSRVEARHDSDLDSDRTSVLSDEFLDYDASSSTSADIVTRHTNAADETDDFDTIADYIFEASWELGNQEPGDSDSLILELRCPLGGDADLPTQLLEMRPQITVDENGVGMIKPQRGLPAETRHSSIPAPTISSGPGDNKHEAMIITTPPEPQSPSHHLQSTPGGTQELTTDASGPTAKFTAPVYNETMLHQPFSSSDDVLDEDGIEKASLPMGLPLGQVFSLPQDKAMRSKTPDEVLKIVSGGSQDSLSASQPHRVVAGPSARSAWAWGTGMHPHRLGTEVNQVMALVPAESLPAETDNTGTQHQTKGKRKETPGQHTSRKKRRMSWRGDILETQDLETQEHIPVGDPSQAFGVPTYPQAPTYPQEGTDAGSGRSDGYPQRNTFSSLLWTGEITLDHNEWYQPDYPIREPQLDFGGIWSIPLHLHEVDEGEGSLSHPAGIEGNQSTAPVPANSSRAEANLPENRSPNKGKQRPAQDEIGQGRNRGEKPRGSSTLESIPADPSKPLGGRPGFKAVTQTKYYPETAQKSQEHLPPVDFTVQGNAGIRLTDALNMNFSHLDGRDDLMFVEGDAGPSVSLRIDFQGHKSGSKKAKQISTMNHKKNRGPITRQKLAHDVAKIIGAHLQWASFHVVFEDMYLVRLHQVSHASWQPEVWYDVSRVVHGETFNPSR</sequence>
<feature type="region of interest" description="Disordered" evidence="1">
    <location>
        <begin position="409"/>
        <end position="470"/>
    </location>
</feature>
<feature type="region of interest" description="Disordered" evidence="1">
    <location>
        <begin position="635"/>
        <end position="671"/>
    </location>
</feature>
<dbReference type="Proteomes" id="UP000736335">
    <property type="component" value="Unassembled WGS sequence"/>
</dbReference>
<evidence type="ECO:0000313" key="2">
    <source>
        <dbReference type="EMBL" id="KAF9785292.1"/>
    </source>
</evidence>
<comment type="caution">
    <text evidence="2">The sequence shown here is derived from an EMBL/GenBank/DDBJ whole genome shotgun (WGS) entry which is preliminary data.</text>
</comment>
<dbReference type="EMBL" id="WIUZ02000007">
    <property type="protein sequence ID" value="KAF9785292.1"/>
    <property type="molecule type" value="Genomic_DNA"/>
</dbReference>
<name>A0A9P6L7A1_9AGAM</name>
<feature type="region of interest" description="Disordered" evidence="1">
    <location>
        <begin position="721"/>
        <end position="802"/>
    </location>
</feature>
<evidence type="ECO:0000256" key="1">
    <source>
        <dbReference type="SAM" id="MobiDB-lite"/>
    </source>
</evidence>
<proteinExistence type="predicted"/>
<reference evidence="2" key="2">
    <citation type="submission" date="2020-11" db="EMBL/GenBank/DDBJ databases">
        <authorList>
            <consortium name="DOE Joint Genome Institute"/>
            <person name="Kuo A."/>
            <person name="Miyauchi S."/>
            <person name="Kiss E."/>
            <person name="Drula E."/>
            <person name="Kohler A."/>
            <person name="Sanchez-Garcia M."/>
            <person name="Andreopoulos B."/>
            <person name="Barry K.W."/>
            <person name="Bonito G."/>
            <person name="Buee M."/>
            <person name="Carver A."/>
            <person name="Chen C."/>
            <person name="Cichocki N."/>
            <person name="Clum A."/>
            <person name="Culley D."/>
            <person name="Crous P.W."/>
            <person name="Fauchery L."/>
            <person name="Girlanda M."/>
            <person name="Hayes R."/>
            <person name="Keri Z."/>
            <person name="Labutti K."/>
            <person name="Lipzen A."/>
            <person name="Lombard V."/>
            <person name="Magnuson J."/>
            <person name="Maillard F."/>
            <person name="Morin E."/>
            <person name="Murat C."/>
            <person name="Nolan M."/>
            <person name="Ohm R."/>
            <person name="Pangilinan J."/>
            <person name="Pereira M."/>
            <person name="Perotto S."/>
            <person name="Peter M."/>
            <person name="Riley R."/>
            <person name="Sitrit Y."/>
            <person name="Stielow B."/>
            <person name="Szollosi G."/>
            <person name="Zifcakova L."/>
            <person name="Stursova M."/>
            <person name="Spatafora J.W."/>
            <person name="Tedersoo L."/>
            <person name="Vaario L.-M."/>
            <person name="Yamada A."/>
            <person name="Yan M."/>
            <person name="Wang P."/>
            <person name="Xu J."/>
            <person name="Bruns T."/>
            <person name="Baldrian P."/>
            <person name="Vilgalys R."/>
            <person name="Henrissat B."/>
            <person name="Grigoriev I.V."/>
            <person name="Hibbett D."/>
            <person name="Nagy L.G."/>
            <person name="Martin F.M."/>
        </authorList>
    </citation>
    <scope>NUCLEOTIDE SEQUENCE</scope>
    <source>
        <strain evidence="2">UH-Tt-Lm1</strain>
    </source>
</reference>
<feature type="compositionally biased region" description="Polar residues" evidence="1">
    <location>
        <begin position="102"/>
        <end position="114"/>
    </location>
</feature>
<feature type="region of interest" description="Disordered" evidence="1">
    <location>
        <begin position="584"/>
        <end position="620"/>
    </location>
</feature>
<feature type="compositionally biased region" description="Basic and acidic residues" evidence="1">
    <location>
        <begin position="286"/>
        <end position="307"/>
    </location>
</feature>
<dbReference type="AlphaFoldDB" id="A0A9P6L7A1"/>
<feature type="compositionally biased region" description="Polar residues" evidence="1">
    <location>
        <begin position="445"/>
        <end position="465"/>
    </location>
</feature>
<feature type="region of interest" description="Disordered" evidence="1">
    <location>
        <begin position="266"/>
        <end position="307"/>
    </location>
</feature>
<feature type="region of interest" description="Disordered" evidence="1">
    <location>
        <begin position="102"/>
        <end position="122"/>
    </location>
</feature>